<dbReference type="EMBL" id="JBBYHR010000009">
    <property type="protein sequence ID" value="MEL1245710.1"/>
    <property type="molecule type" value="Genomic_DNA"/>
</dbReference>
<dbReference type="Gene3D" id="3.40.30.10">
    <property type="entry name" value="Glutaredoxin"/>
    <property type="match status" value="1"/>
</dbReference>
<comment type="caution">
    <text evidence="1">The sequence shown here is derived from an EMBL/GenBank/DDBJ whole genome shotgun (WGS) entry which is preliminary data.</text>
</comment>
<accession>A0ABU9I0P2</accession>
<sequence length="222" mass="25566">MKRKIVLIVLLVLPLTMYVYFSMAKHNSLFLPVITKNVAEAPAGKTLDEKSVHLKGKITIVGFLGKDIRKKKETIFNINQKINNKYKDFTDFQLLMVVPDGAQEEVKEITSELKLMGDISSWKFIFAQPQDITTFYNSLKVREPLGPDLSTYNIFILDKDRSLRGRKGKNKKSGENEFKDSYNSFSAAELHNEMTDDVKILLREYRLALRKNDTLKGVKREI</sequence>
<evidence type="ECO:0000313" key="2">
    <source>
        <dbReference type="Proteomes" id="UP001464555"/>
    </source>
</evidence>
<protein>
    <submittedName>
        <fullName evidence="1">Uncharacterized protein</fullName>
    </submittedName>
</protein>
<dbReference type="RefSeq" id="WP_341698002.1">
    <property type="nucleotide sequence ID" value="NZ_JBBYHR010000009.1"/>
</dbReference>
<reference evidence="1 2" key="1">
    <citation type="submission" date="2024-04" db="EMBL/GenBank/DDBJ databases">
        <title>Flavobacterium sp. DGU11 16S ribosomal RNA gene Genome sequencing and assembly.</title>
        <authorList>
            <person name="Park S."/>
        </authorList>
    </citation>
    <scope>NUCLEOTIDE SEQUENCE [LARGE SCALE GENOMIC DNA]</scope>
    <source>
        <strain evidence="1 2">DGU11</strain>
    </source>
</reference>
<dbReference type="Proteomes" id="UP001464555">
    <property type="component" value="Unassembled WGS sequence"/>
</dbReference>
<proteinExistence type="predicted"/>
<evidence type="ECO:0000313" key="1">
    <source>
        <dbReference type="EMBL" id="MEL1245710.1"/>
    </source>
</evidence>
<gene>
    <name evidence="1" type="ORF">AAEO56_15665</name>
</gene>
<name>A0ABU9I0P2_9FLAO</name>
<organism evidence="1 2">
    <name type="scientific">Flavobacterium arundinis</name>
    <dbReference type="NCBI Taxonomy" id="3139143"/>
    <lineage>
        <taxon>Bacteria</taxon>
        <taxon>Pseudomonadati</taxon>
        <taxon>Bacteroidota</taxon>
        <taxon>Flavobacteriia</taxon>
        <taxon>Flavobacteriales</taxon>
        <taxon>Flavobacteriaceae</taxon>
        <taxon>Flavobacterium</taxon>
    </lineage>
</organism>
<keyword evidence="2" id="KW-1185">Reference proteome</keyword>